<evidence type="ECO:0000313" key="3">
    <source>
        <dbReference type="Proteomes" id="UP000326396"/>
    </source>
</evidence>
<gene>
    <name evidence="2" type="ORF">E3N88_19330</name>
</gene>
<proteinExistence type="predicted"/>
<sequence>MVGGNINMTATELEAPINTRITETIANYTQTHQTGPHDPTGGHVNPQMCTFKTFLDCKPQPSRAEDAGSQPTATTGAAVGSNVEEQQVRDQRSQATAQDKPRFRRRKSITRRKKRTYAISSDSEPDSPPQGPKGKPGASMPKDNPKNVYDLQHIHTYVPVVKWRYSRLHKEFTLSA</sequence>
<feature type="compositionally biased region" description="Basic residues" evidence="1">
    <location>
        <begin position="102"/>
        <end position="116"/>
    </location>
</feature>
<reference evidence="2 3" key="1">
    <citation type="submission" date="2019-05" db="EMBL/GenBank/DDBJ databases">
        <title>Mikania micrantha, genome provides insights into the molecular mechanism of rapid growth.</title>
        <authorList>
            <person name="Liu B."/>
        </authorList>
    </citation>
    <scope>NUCLEOTIDE SEQUENCE [LARGE SCALE GENOMIC DNA]</scope>
    <source>
        <strain evidence="2">NLD-2019</strain>
        <tissue evidence="2">Leaf</tissue>
    </source>
</reference>
<organism evidence="2 3">
    <name type="scientific">Mikania micrantha</name>
    <name type="common">bitter vine</name>
    <dbReference type="NCBI Taxonomy" id="192012"/>
    <lineage>
        <taxon>Eukaryota</taxon>
        <taxon>Viridiplantae</taxon>
        <taxon>Streptophyta</taxon>
        <taxon>Embryophyta</taxon>
        <taxon>Tracheophyta</taxon>
        <taxon>Spermatophyta</taxon>
        <taxon>Magnoliopsida</taxon>
        <taxon>eudicotyledons</taxon>
        <taxon>Gunneridae</taxon>
        <taxon>Pentapetalae</taxon>
        <taxon>asterids</taxon>
        <taxon>campanulids</taxon>
        <taxon>Asterales</taxon>
        <taxon>Asteraceae</taxon>
        <taxon>Asteroideae</taxon>
        <taxon>Heliantheae alliance</taxon>
        <taxon>Eupatorieae</taxon>
        <taxon>Mikania</taxon>
    </lineage>
</organism>
<dbReference type="Proteomes" id="UP000326396">
    <property type="component" value="Linkage Group LG18"/>
</dbReference>
<accession>A0A5N6NNE0</accession>
<evidence type="ECO:0000256" key="1">
    <source>
        <dbReference type="SAM" id="MobiDB-lite"/>
    </source>
</evidence>
<feature type="region of interest" description="Disordered" evidence="1">
    <location>
        <begin position="60"/>
        <end position="147"/>
    </location>
</feature>
<comment type="caution">
    <text evidence="2">The sequence shown here is derived from an EMBL/GenBank/DDBJ whole genome shotgun (WGS) entry which is preliminary data.</text>
</comment>
<name>A0A5N6NNE0_9ASTR</name>
<dbReference type="AlphaFoldDB" id="A0A5N6NNE0"/>
<evidence type="ECO:0000313" key="2">
    <source>
        <dbReference type="EMBL" id="KAD4982659.1"/>
    </source>
</evidence>
<protein>
    <submittedName>
        <fullName evidence="2">Uncharacterized protein</fullName>
    </submittedName>
</protein>
<dbReference type="EMBL" id="SZYD01000010">
    <property type="protein sequence ID" value="KAD4982659.1"/>
    <property type="molecule type" value="Genomic_DNA"/>
</dbReference>
<keyword evidence="3" id="KW-1185">Reference proteome</keyword>